<comment type="similarity">
    <text evidence="1">Belongs to the STIG1 family.</text>
</comment>
<dbReference type="InterPro" id="IPR006969">
    <property type="entry name" value="Stig-like"/>
</dbReference>
<comment type="caution">
    <text evidence="5">The sequence shown here is derived from an EMBL/GenBank/DDBJ whole genome shotgun (WGS) entry which is preliminary data.</text>
</comment>
<organism evidence="5 6">
    <name type="scientific">Colocasia esculenta</name>
    <name type="common">Wild taro</name>
    <name type="synonym">Arum esculentum</name>
    <dbReference type="NCBI Taxonomy" id="4460"/>
    <lineage>
        <taxon>Eukaryota</taxon>
        <taxon>Viridiplantae</taxon>
        <taxon>Streptophyta</taxon>
        <taxon>Embryophyta</taxon>
        <taxon>Tracheophyta</taxon>
        <taxon>Spermatophyta</taxon>
        <taxon>Magnoliopsida</taxon>
        <taxon>Liliopsida</taxon>
        <taxon>Araceae</taxon>
        <taxon>Aroideae</taxon>
        <taxon>Colocasieae</taxon>
        <taxon>Colocasia</taxon>
    </lineage>
</organism>
<dbReference type="Proteomes" id="UP000652761">
    <property type="component" value="Unassembled WGS sequence"/>
</dbReference>
<protein>
    <submittedName>
        <fullName evidence="5">Uncharacterized protein</fullName>
    </submittedName>
</protein>
<gene>
    <name evidence="5" type="ORF">Taro_051754</name>
</gene>
<evidence type="ECO:0000256" key="4">
    <source>
        <dbReference type="SAM" id="SignalP"/>
    </source>
</evidence>
<dbReference type="EMBL" id="NMUH01008424">
    <property type="protein sequence ID" value="MQM18760.1"/>
    <property type="molecule type" value="Genomic_DNA"/>
</dbReference>
<feature type="chain" id="PRO_5032277619" evidence="4">
    <location>
        <begin position="28"/>
        <end position="171"/>
    </location>
</feature>
<evidence type="ECO:0000256" key="1">
    <source>
        <dbReference type="ARBA" id="ARBA00006010"/>
    </source>
</evidence>
<evidence type="ECO:0000313" key="6">
    <source>
        <dbReference type="Proteomes" id="UP000652761"/>
    </source>
</evidence>
<feature type="compositionally biased region" description="Pro residues" evidence="3">
    <location>
        <begin position="151"/>
        <end position="171"/>
    </location>
</feature>
<evidence type="ECO:0000256" key="3">
    <source>
        <dbReference type="SAM" id="MobiDB-lite"/>
    </source>
</evidence>
<dbReference type="OrthoDB" id="2013942at2759"/>
<dbReference type="Pfam" id="PF04885">
    <property type="entry name" value="Stig1"/>
    <property type="match status" value="1"/>
</dbReference>
<evidence type="ECO:0000256" key="2">
    <source>
        <dbReference type="ARBA" id="ARBA00022729"/>
    </source>
</evidence>
<dbReference type="AlphaFoldDB" id="A0A843XHT7"/>
<reference evidence="5" key="1">
    <citation type="submission" date="2017-07" db="EMBL/GenBank/DDBJ databases">
        <title>Taro Niue Genome Assembly and Annotation.</title>
        <authorList>
            <person name="Atibalentja N."/>
            <person name="Keating K."/>
            <person name="Fields C.J."/>
        </authorList>
    </citation>
    <scope>NUCLEOTIDE SEQUENCE</scope>
    <source>
        <strain evidence="5">Niue_2</strain>
        <tissue evidence="5">Leaf</tissue>
    </source>
</reference>
<accession>A0A843XHT7</accession>
<dbReference type="PANTHER" id="PTHR33227:SF48">
    <property type="entry name" value="STIGMA-SPECIFIC STIG1-LIKE PROTEIN 4"/>
    <property type="match status" value="1"/>
</dbReference>
<feature type="region of interest" description="Disordered" evidence="3">
    <location>
        <begin position="145"/>
        <end position="171"/>
    </location>
</feature>
<evidence type="ECO:0000313" key="5">
    <source>
        <dbReference type="EMBL" id="MQM18760.1"/>
    </source>
</evidence>
<sequence length="171" mass="18955">MSLVRPSFILILSSLLVAAATCHMAQANPATPSQWLEKVVPHRYPRELGCWRRPWVCQEEGGRSLFLPFVRKMCCNNRCVDVTNDANNCGACGVRCPFSLTCCNGVCVDPKTNPFHCGVCNNQCAFSSLCSHGMCGYAQEQQPFPPRHHPFPQPGKHSPPLPPSQKYPSRP</sequence>
<proteinExistence type="inferred from homology"/>
<feature type="signal peptide" evidence="4">
    <location>
        <begin position="1"/>
        <end position="27"/>
    </location>
</feature>
<dbReference type="PANTHER" id="PTHR33227">
    <property type="entry name" value="STIGMA-SPECIFIC STIG1-LIKE PROTEIN 3"/>
    <property type="match status" value="1"/>
</dbReference>
<name>A0A843XHT7_COLES</name>
<keyword evidence="2 4" id="KW-0732">Signal</keyword>
<keyword evidence="6" id="KW-1185">Reference proteome</keyword>